<evidence type="ECO:0000313" key="2">
    <source>
        <dbReference type="Proteomes" id="UP001057402"/>
    </source>
</evidence>
<gene>
    <name evidence="1" type="ORF">MLD38_014207</name>
</gene>
<proteinExistence type="predicted"/>
<sequence length="204" mass="23068">MRVRLRSSLQSNILWRGPEVAVKRLFPDFFCSNRNGVALLALKIETLSRQIRRFVLRPMGACLDPPDPDLDRTGVFRDYIEGMAPRSRELAGEEVGPFATVVGRGACYREDCPGHAISSWAEAECDPQGLEAESSWKMRYMFESLTSDFTTINIVFHRGTYVYMVPEVIRCEPYERNAICTALRSYPYIETGLGPGKIAFEVAD</sequence>
<name>A0ACB9RF51_9MYRT</name>
<reference evidence="2" key="1">
    <citation type="journal article" date="2023" name="Front. Plant Sci.">
        <title>Chromosomal-level genome assembly of Melastoma candidum provides insights into trichome evolution.</title>
        <authorList>
            <person name="Zhong Y."/>
            <person name="Wu W."/>
            <person name="Sun C."/>
            <person name="Zou P."/>
            <person name="Liu Y."/>
            <person name="Dai S."/>
            <person name="Zhou R."/>
        </authorList>
    </citation>
    <scope>NUCLEOTIDE SEQUENCE [LARGE SCALE GENOMIC DNA]</scope>
</reference>
<accession>A0ACB9RF51</accession>
<dbReference type="EMBL" id="CM042883">
    <property type="protein sequence ID" value="KAI4376446.1"/>
    <property type="molecule type" value="Genomic_DNA"/>
</dbReference>
<evidence type="ECO:0000313" key="1">
    <source>
        <dbReference type="EMBL" id="KAI4376446.1"/>
    </source>
</evidence>
<organism evidence="1 2">
    <name type="scientific">Melastoma candidum</name>
    <dbReference type="NCBI Taxonomy" id="119954"/>
    <lineage>
        <taxon>Eukaryota</taxon>
        <taxon>Viridiplantae</taxon>
        <taxon>Streptophyta</taxon>
        <taxon>Embryophyta</taxon>
        <taxon>Tracheophyta</taxon>
        <taxon>Spermatophyta</taxon>
        <taxon>Magnoliopsida</taxon>
        <taxon>eudicotyledons</taxon>
        <taxon>Gunneridae</taxon>
        <taxon>Pentapetalae</taxon>
        <taxon>rosids</taxon>
        <taxon>malvids</taxon>
        <taxon>Myrtales</taxon>
        <taxon>Melastomataceae</taxon>
        <taxon>Melastomatoideae</taxon>
        <taxon>Melastomateae</taxon>
        <taxon>Melastoma</taxon>
    </lineage>
</organism>
<keyword evidence="2" id="KW-1185">Reference proteome</keyword>
<dbReference type="Proteomes" id="UP001057402">
    <property type="component" value="Chromosome 4"/>
</dbReference>
<comment type="caution">
    <text evidence="1">The sequence shown here is derived from an EMBL/GenBank/DDBJ whole genome shotgun (WGS) entry which is preliminary data.</text>
</comment>
<protein>
    <submittedName>
        <fullName evidence="1">Uncharacterized protein</fullName>
    </submittedName>
</protein>